<feature type="signal peptide" evidence="1">
    <location>
        <begin position="1"/>
        <end position="25"/>
    </location>
</feature>
<feature type="chain" id="PRO_5012348820" evidence="1">
    <location>
        <begin position="26"/>
        <end position="194"/>
    </location>
</feature>
<organism evidence="2 3">
    <name type="scientific">Mycobacterium scrofulaceum</name>
    <dbReference type="NCBI Taxonomy" id="1783"/>
    <lineage>
        <taxon>Bacteria</taxon>
        <taxon>Bacillati</taxon>
        <taxon>Actinomycetota</taxon>
        <taxon>Actinomycetes</taxon>
        <taxon>Mycobacteriales</taxon>
        <taxon>Mycobacteriaceae</taxon>
        <taxon>Mycobacterium</taxon>
    </lineage>
</organism>
<name>A0A1X0KEY7_MYCSC</name>
<evidence type="ECO:0000256" key="1">
    <source>
        <dbReference type="SAM" id="SignalP"/>
    </source>
</evidence>
<keyword evidence="3" id="KW-1185">Reference proteome</keyword>
<dbReference type="OrthoDB" id="4619249at2"/>
<protein>
    <submittedName>
        <fullName evidence="2">DUF3558 domain-containing protein</fullName>
    </submittedName>
</protein>
<reference evidence="2 3" key="1">
    <citation type="submission" date="2017-02" db="EMBL/GenBank/DDBJ databases">
        <title>The new phylogeny of genus Mycobacterium.</title>
        <authorList>
            <person name="Tortoli E."/>
            <person name="Trovato A."/>
            <person name="Cirillo D.M."/>
        </authorList>
    </citation>
    <scope>NUCLEOTIDE SEQUENCE [LARGE SCALE GENOMIC DNA]</scope>
    <source>
        <strain evidence="2 3">DSM 43992</strain>
    </source>
</reference>
<sequence length="194" mass="21236">MFAKVRLIGAVGALVAAAIAGTAGWQGVAPGPAGGGRVELRSTAAPMETTMKSPIVATTDPRPFDACEDIPFDAVQRLGLAFTPPEHEDGLRCHFDAGNYQLAVEPIIWRTYEATLPPDAVETTIAGHRAAQYWVLKPTYHNSYWYYSCMVAFKTGYGVLQQALFYSTVYSNPEVDCMSTNLQRANDLAPYYKF</sequence>
<dbReference type="EMBL" id="MVIJ01000016">
    <property type="protein sequence ID" value="ORB73744.1"/>
    <property type="molecule type" value="Genomic_DNA"/>
</dbReference>
<gene>
    <name evidence="2" type="ORF">BST44_12545</name>
</gene>
<comment type="caution">
    <text evidence="2">The sequence shown here is derived from an EMBL/GenBank/DDBJ whole genome shotgun (WGS) entry which is preliminary data.</text>
</comment>
<accession>A0A1X0KEY7</accession>
<dbReference type="Proteomes" id="UP000192601">
    <property type="component" value="Unassembled WGS sequence"/>
</dbReference>
<dbReference type="STRING" id="1783.BST44_12545"/>
<evidence type="ECO:0000313" key="2">
    <source>
        <dbReference type="EMBL" id="ORB73744.1"/>
    </source>
</evidence>
<evidence type="ECO:0000313" key="3">
    <source>
        <dbReference type="Proteomes" id="UP000192601"/>
    </source>
</evidence>
<proteinExistence type="predicted"/>
<dbReference type="AlphaFoldDB" id="A0A1X0KEY7"/>
<dbReference type="RefSeq" id="WP_083177450.1">
    <property type="nucleotide sequence ID" value="NZ_MVIJ01000016.1"/>
</dbReference>
<keyword evidence="1" id="KW-0732">Signal</keyword>